<accession>A0A212S6C6</accession>
<dbReference type="Pfam" id="PF16242">
    <property type="entry name" value="Pyrid_ox_like"/>
    <property type="match status" value="1"/>
</dbReference>
<dbReference type="OrthoDB" id="1432662at2"/>
<dbReference type="PANTHER" id="PTHR34818">
    <property type="entry name" value="PROTEIN BLI-3"/>
    <property type="match status" value="1"/>
</dbReference>
<dbReference type="Gene3D" id="2.30.110.10">
    <property type="entry name" value="Electron Transport, Fmn-binding Protein, Chain A"/>
    <property type="match status" value="1"/>
</dbReference>
<dbReference type="AlphaFoldDB" id="A0A212S6C6"/>
<evidence type="ECO:0000259" key="1">
    <source>
        <dbReference type="Pfam" id="PF16242"/>
    </source>
</evidence>
<keyword evidence="3" id="KW-1185">Reference proteome</keyword>
<name>A0A212S6C6_RHOAC</name>
<dbReference type="RefSeq" id="WP_088522040.1">
    <property type="nucleotide sequence ID" value="NZ_FYDG01000013.1"/>
</dbReference>
<gene>
    <name evidence="2" type="ORF">SAMN06265338_11393</name>
</gene>
<proteinExistence type="predicted"/>
<dbReference type="EMBL" id="FYDG01000013">
    <property type="protein sequence ID" value="SNB80756.1"/>
    <property type="molecule type" value="Genomic_DNA"/>
</dbReference>
<feature type="domain" description="General stress protein FMN-binding split barrel" evidence="1">
    <location>
        <begin position="6"/>
        <end position="151"/>
    </location>
</feature>
<organism evidence="2 3">
    <name type="scientific">Rhodoblastus acidophilus</name>
    <name type="common">Rhodopseudomonas acidophila</name>
    <dbReference type="NCBI Taxonomy" id="1074"/>
    <lineage>
        <taxon>Bacteria</taxon>
        <taxon>Pseudomonadati</taxon>
        <taxon>Pseudomonadota</taxon>
        <taxon>Alphaproteobacteria</taxon>
        <taxon>Hyphomicrobiales</taxon>
        <taxon>Rhodoblastaceae</taxon>
        <taxon>Rhodoblastus</taxon>
    </lineage>
</organism>
<sequence>MTSDSDKIKRAWDLMESVGVALLVTRRGDALHGRPMAALVRPGERRIYFLADRRSASDHEIAANPSVYLGFSDGSSKFVSVCGHAALHEDKTLIQKLWNAGAQAYFPDGPDSPDVVVISVDPASAEYWDGPAGPIGMVKIAFAVATGQTPDLGDNAKLAI</sequence>
<dbReference type="SUPFAM" id="SSF50475">
    <property type="entry name" value="FMN-binding split barrel"/>
    <property type="match status" value="1"/>
</dbReference>
<evidence type="ECO:0000313" key="3">
    <source>
        <dbReference type="Proteomes" id="UP000198418"/>
    </source>
</evidence>
<dbReference type="InterPro" id="IPR012349">
    <property type="entry name" value="Split_barrel_FMN-bd"/>
</dbReference>
<reference evidence="3" key="1">
    <citation type="submission" date="2017-06" db="EMBL/GenBank/DDBJ databases">
        <authorList>
            <person name="Varghese N."/>
            <person name="Submissions S."/>
        </authorList>
    </citation>
    <scope>NUCLEOTIDE SEQUENCE [LARGE SCALE GENOMIC DNA]</scope>
    <source>
        <strain evidence="3">DSM 137</strain>
    </source>
</reference>
<dbReference type="InterPro" id="IPR052917">
    <property type="entry name" value="Stress-Dev_Protein"/>
</dbReference>
<dbReference type="InterPro" id="IPR038725">
    <property type="entry name" value="YdaG_split_barrel_FMN-bd"/>
</dbReference>
<evidence type="ECO:0000313" key="2">
    <source>
        <dbReference type="EMBL" id="SNB80756.1"/>
    </source>
</evidence>
<protein>
    <submittedName>
        <fullName evidence="2">General stress protein 26</fullName>
    </submittedName>
</protein>
<dbReference type="Proteomes" id="UP000198418">
    <property type="component" value="Unassembled WGS sequence"/>
</dbReference>
<dbReference type="PANTHER" id="PTHR34818:SF1">
    <property type="entry name" value="PROTEIN BLI-3"/>
    <property type="match status" value="1"/>
</dbReference>